<dbReference type="RefSeq" id="WP_058524516.1">
    <property type="nucleotide sequence ID" value="NZ_CAAAHV010000003.1"/>
</dbReference>
<comment type="pathway">
    <text evidence="2 7">Secondary metabolite metabolism; methylglyoxal degradation; (R)-lactate from methylglyoxal: step 2/2.</text>
</comment>
<accession>A0A378I9V9</accession>
<evidence type="ECO:0000313" key="9">
    <source>
        <dbReference type="EMBL" id="KTC67910.1"/>
    </source>
</evidence>
<dbReference type="Proteomes" id="UP000054735">
    <property type="component" value="Unassembled WGS sequence"/>
</dbReference>
<evidence type="ECO:0000256" key="7">
    <source>
        <dbReference type="HAMAP-Rule" id="MF_01374"/>
    </source>
</evidence>
<dbReference type="GO" id="GO:0019243">
    <property type="term" value="P:methylglyoxal catabolic process to D-lactate via S-lactoyl-glutathione"/>
    <property type="evidence" value="ECO:0007669"/>
    <property type="project" value="UniProtKB-UniRule"/>
</dbReference>
<dbReference type="InterPro" id="IPR032282">
    <property type="entry name" value="HAGH_C"/>
</dbReference>
<dbReference type="InterPro" id="IPR036866">
    <property type="entry name" value="RibonucZ/Hydroxyglut_hydro"/>
</dbReference>
<dbReference type="PIRSF" id="PIRSF005457">
    <property type="entry name" value="Glx"/>
    <property type="match status" value="1"/>
</dbReference>
<dbReference type="InterPro" id="IPR001279">
    <property type="entry name" value="Metallo-B-lactamas"/>
</dbReference>
<evidence type="ECO:0000256" key="5">
    <source>
        <dbReference type="ARBA" id="ARBA00022801"/>
    </source>
</evidence>
<dbReference type="GO" id="GO:0004416">
    <property type="term" value="F:hydroxyacylglutathione hydrolase activity"/>
    <property type="evidence" value="ECO:0007669"/>
    <property type="project" value="UniProtKB-UniRule"/>
</dbReference>
<dbReference type="SMART" id="SM00849">
    <property type="entry name" value="Lactamase_B"/>
    <property type="match status" value="1"/>
</dbReference>
<evidence type="ECO:0000313" key="11">
    <source>
        <dbReference type="Proteomes" id="UP000054735"/>
    </source>
</evidence>
<feature type="binding site" evidence="7">
    <location>
        <position position="130"/>
    </location>
    <ligand>
        <name>Zn(2+)</name>
        <dbReference type="ChEBI" id="CHEBI:29105"/>
        <label>1</label>
    </ligand>
</feature>
<dbReference type="HAMAP" id="MF_01374">
    <property type="entry name" value="Glyoxalase_2"/>
    <property type="match status" value="1"/>
</dbReference>
<dbReference type="InterPro" id="IPR035680">
    <property type="entry name" value="Clx_II_MBL"/>
</dbReference>
<keyword evidence="11" id="KW-1185">Reference proteome</keyword>
<feature type="binding site" evidence="7">
    <location>
        <position position="59"/>
    </location>
    <ligand>
        <name>Zn(2+)</name>
        <dbReference type="ChEBI" id="CHEBI:29105"/>
        <label>2</label>
    </ligand>
</feature>
<sequence>MKIIPVSAFSDNYVWTLVDEEQQSAICVDPGQAEPVLNYLKAHRLQLDGILLTHHHADHISGVPELADAFPSAWVYGPSDQRIPPPVHFVNGYDTIRWLGCYFEVIEIPGHTSSHICYFEPQLEALFCGDTLFSAGCGRVFDGSLETLFSSLKRLADLPDNTKVYCGHEYTLQNLRFASQVEPDNINIQLEIQKFQNPNYRCSLPSTIEKEKKINPFLRTTEPSVRQYAESRGGSTEPFSVFKQLREDKNNFS</sequence>
<dbReference type="SUPFAM" id="SSF56281">
    <property type="entry name" value="Metallo-hydrolase/oxidoreductase"/>
    <property type="match status" value="1"/>
</dbReference>
<evidence type="ECO:0000256" key="1">
    <source>
        <dbReference type="ARBA" id="ARBA00001623"/>
    </source>
</evidence>
<feature type="domain" description="Metallo-beta-lactamase" evidence="8">
    <location>
        <begin position="11"/>
        <end position="168"/>
    </location>
</feature>
<evidence type="ECO:0000256" key="4">
    <source>
        <dbReference type="ARBA" id="ARBA00022723"/>
    </source>
</evidence>
<dbReference type="Pfam" id="PF16123">
    <property type="entry name" value="HAGH_C"/>
    <property type="match status" value="1"/>
</dbReference>
<feature type="binding site" evidence="7">
    <location>
        <position position="58"/>
    </location>
    <ligand>
        <name>Zn(2+)</name>
        <dbReference type="ChEBI" id="CHEBI:29105"/>
        <label>2</label>
    </ligand>
</feature>
<dbReference type="Pfam" id="PF00753">
    <property type="entry name" value="Lactamase_B"/>
    <property type="match status" value="1"/>
</dbReference>
<dbReference type="GO" id="GO:0046872">
    <property type="term" value="F:metal ion binding"/>
    <property type="evidence" value="ECO:0007669"/>
    <property type="project" value="UniProtKB-KW"/>
</dbReference>
<dbReference type="Proteomes" id="UP000255066">
    <property type="component" value="Unassembled WGS sequence"/>
</dbReference>
<comment type="catalytic activity">
    <reaction evidence="1 7">
        <text>an S-(2-hydroxyacyl)glutathione + H2O = a 2-hydroxy carboxylate + glutathione + H(+)</text>
        <dbReference type="Rhea" id="RHEA:21864"/>
        <dbReference type="ChEBI" id="CHEBI:15377"/>
        <dbReference type="ChEBI" id="CHEBI:15378"/>
        <dbReference type="ChEBI" id="CHEBI:57925"/>
        <dbReference type="ChEBI" id="CHEBI:58896"/>
        <dbReference type="ChEBI" id="CHEBI:71261"/>
        <dbReference type="EC" id="3.1.2.6"/>
    </reaction>
</comment>
<comment type="cofactor">
    <cofactor evidence="7">
        <name>Zn(2+)</name>
        <dbReference type="ChEBI" id="CHEBI:29105"/>
    </cofactor>
    <text evidence="7">Binds 2 Zn(2+) ions per subunit.</text>
</comment>
<dbReference type="CDD" id="cd07723">
    <property type="entry name" value="hydroxyacylglutathione_hydrolase_MBL-fold"/>
    <property type="match status" value="1"/>
</dbReference>
<comment type="function">
    <text evidence="7">Thiolesterase that catalyzes the hydrolysis of S-D-lactoyl-glutathione to form glutathione and D-lactic acid.</text>
</comment>
<comment type="subunit">
    <text evidence="7">Monomer.</text>
</comment>
<feature type="binding site" evidence="7">
    <location>
        <position position="130"/>
    </location>
    <ligand>
        <name>Zn(2+)</name>
        <dbReference type="ChEBI" id="CHEBI:29105"/>
        <label>2</label>
    </ligand>
</feature>
<evidence type="ECO:0000256" key="6">
    <source>
        <dbReference type="ARBA" id="ARBA00022833"/>
    </source>
</evidence>
<keyword evidence="5 7" id="KW-0378">Hydrolase</keyword>
<evidence type="ECO:0000259" key="8">
    <source>
        <dbReference type="SMART" id="SM00849"/>
    </source>
</evidence>
<evidence type="ECO:0000256" key="3">
    <source>
        <dbReference type="ARBA" id="ARBA00006759"/>
    </source>
</evidence>
<keyword evidence="6 7" id="KW-0862">Zinc</keyword>
<evidence type="ECO:0000313" key="12">
    <source>
        <dbReference type="Proteomes" id="UP000255066"/>
    </source>
</evidence>
<name>A0A378I9V9_9GAMM</name>
<feature type="binding site" evidence="7">
    <location>
        <position position="56"/>
    </location>
    <ligand>
        <name>Zn(2+)</name>
        <dbReference type="ChEBI" id="CHEBI:29105"/>
        <label>1</label>
    </ligand>
</feature>
<dbReference type="STRING" id="28083.Lbir_2512"/>
<dbReference type="EC" id="3.1.2.6" evidence="7"/>
<feature type="binding site" evidence="7">
    <location>
        <position position="111"/>
    </location>
    <ligand>
        <name>Zn(2+)</name>
        <dbReference type="ChEBI" id="CHEBI:29105"/>
        <label>1</label>
    </ligand>
</feature>
<dbReference type="NCBIfam" id="TIGR03413">
    <property type="entry name" value="GSH_gloB"/>
    <property type="match status" value="1"/>
</dbReference>
<protein>
    <recommendedName>
        <fullName evidence="7">Hydroxyacylglutathione hydrolase</fullName>
        <ecNumber evidence="7">3.1.2.6</ecNumber>
    </recommendedName>
    <alternativeName>
        <fullName evidence="7">Glyoxalase II</fullName>
        <shortName evidence="7">Glx II</shortName>
    </alternativeName>
</protein>
<dbReference type="InterPro" id="IPR017782">
    <property type="entry name" value="Hydroxyacylglutathione_Hdrlase"/>
</dbReference>
<reference evidence="10 12" key="2">
    <citation type="submission" date="2018-06" db="EMBL/GenBank/DDBJ databases">
        <authorList>
            <consortium name="Pathogen Informatics"/>
            <person name="Doyle S."/>
        </authorList>
    </citation>
    <scope>NUCLEOTIDE SEQUENCE [LARGE SCALE GENOMIC DNA]</scope>
    <source>
        <strain evidence="10 12">NCTC12437</strain>
    </source>
</reference>
<dbReference type="OrthoDB" id="9802248at2"/>
<organism evidence="10 12">
    <name type="scientific">Legionella birminghamensis</name>
    <dbReference type="NCBI Taxonomy" id="28083"/>
    <lineage>
        <taxon>Bacteria</taxon>
        <taxon>Pseudomonadati</taxon>
        <taxon>Pseudomonadota</taxon>
        <taxon>Gammaproteobacteria</taxon>
        <taxon>Legionellales</taxon>
        <taxon>Legionellaceae</taxon>
        <taxon>Legionella</taxon>
    </lineage>
</organism>
<reference evidence="9 11" key="1">
    <citation type="submission" date="2015-11" db="EMBL/GenBank/DDBJ databases">
        <title>Genomic analysis of 38 Legionella species identifies large and diverse effector repertoires.</title>
        <authorList>
            <person name="Burstein D."/>
            <person name="Amaro F."/>
            <person name="Zusman T."/>
            <person name="Lifshitz Z."/>
            <person name="Cohen O."/>
            <person name="Gilbert J.A."/>
            <person name="Pupko T."/>
            <person name="Shuman H.A."/>
            <person name="Segal G."/>
        </authorList>
    </citation>
    <scope>NUCLEOTIDE SEQUENCE [LARGE SCALE GENOMIC DNA]</scope>
    <source>
        <strain evidence="9 11">CDC#1407-AL-14</strain>
    </source>
</reference>
<dbReference type="AlphaFoldDB" id="A0A378I9V9"/>
<gene>
    <name evidence="7 10" type="primary">gloB</name>
    <name evidence="9" type="ORF">Lbir_2512</name>
    <name evidence="10" type="ORF">NCTC12437_01153</name>
</gene>
<dbReference type="UniPathway" id="UPA00619">
    <property type="reaction ID" value="UER00676"/>
</dbReference>
<dbReference type="EMBL" id="UGNW01000001">
    <property type="protein sequence ID" value="STX31381.1"/>
    <property type="molecule type" value="Genomic_DNA"/>
</dbReference>
<feature type="binding site" evidence="7">
    <location>
        <position position="54"/>
    </location>
    <ligand>
        <name>Zn(2+)</name>
        <dbReference type="ChEBI" id="CHEBI:29105"/>
        <label>1</label>
    </ligand>
</feature>
<keyword evidence="4 7" id="KW-0479">Metal-binding</keyword>
<dbReference type="PANTHER" id="PTHR43705">
    <property type="entry name" value="HYDROXYACYLGLUTATHIONE HYDROLASE"/>
    <property type="match status" value="1"/>
</dbReference>
<evidence type="ECO:0000256" key="2">
    <source>
        <dbReference type="ARBA" id="ARBA00004963"/>
    </source>
</evidence>
<dbReference type="Gene3D" id="3.60.15.10">
    <property type="entry name" value="Ribonuclease Z/Hydroxyacylglutathione hydrolase-like"/>
    <property type="match status" value="1"/>
</dbReference>
<dbReference type="InterPro" id="IPR050110">
    <property type="entry name" value="Glyoxalase_II_hydrolase"/>
</dbReference>
<dbReference type="EMBL" id="LNXT01000048">
    <property type="protein sequence ID" value="KTC67910.1"/>
    <property type="molecule type" value="Genomic_DNA"/>
</dbReference>
<proteinExistence type="inferred from homology"/>
<dbReference type="PANTHER" id="PTHR43705:SF1">
    <property type="entry name" value="HYDROXYACYLGLUTATHIONE HYDROLASE GLOB"/>
    <property type="match status" value="1"/>
</dbReference>
<comment type="similarity">
    <text evidence="3 7">Belongs to the metallo-beta-lactamase superfamily. Glyoxalase II family.</text>
</comment>
<evidence type="ECO:0000313" key="10">
    <source>
        <dbReference type="EMBL" id="STX31381.1"/>
    </source>
</evidence>
<feature type="binding site" evidence="7">
    <location>
        <position position="168"/>
    </location>
    <ligand>
        <name>Zn(2+)</name>
        <dbReference type="ChEBI" id="CHEBI:29105"/>
        <label>2</label>
    </ligand>
</feature>